<evidence type="ECO:0000313" key="3">
    <source>
        <dbReference type="Proteomes" id="UP001286313"/>
    </source>
</evidence>
<protein>
    <submittedName>
        <fullName evidence="2">Uncharacterized protein</fullName>
    </submittedName>
</protein>
<dbReference type="Proteomes" id="UP001286313">
    <property type="component" value="Unassembled WGS sequence"/>
</dbReference>
<feature type="signal peptide" evidence="1">
    <location>
        <begin position="1"/>
        <end position="15"/>
    </location>
</feature>
<dbReference type="EMBL" id="JAWQEG010003338">
    <property type="protein sequence ID" value="KAK3866789.1"/>
    <property type="molecule type" value="Genomic_DNA"/>
</dbReference>
<name>A0AAE1F3G2_PETCI</name>
<keyword evidence="1" id="KW-0732">Signal</keyword>
<evidence type="ECO:0000256" key="1">
    <source>
        <dbReference type="SAM" id="SignalP"/>
    </source>
</evidence>
<evidence type="ECO:0000313" key="2">
    <source>
        <dbReference type="EMBL" id="KAK3866789.1"/>
    </source>
</evidence>
<organism evidence="2 3">
    <name type="scientific">Petrolisthes cinctipes</name>
    <name type="common">Flat porcelain crab</name>
    <dbReference type="NCBI Taxonomy" id="88211"/>
    <lineage>
        <taxon>Eukaryota</taxon>
        <taxon>Metazoa</taxon>
        <taxon>Ecdysozoa</taxon>
        <taxon>Arthropoda</taxon>
        <taxon>Crustacea</taxon>
        <taxon>Multicrustacea</taxon>
        <taxon>Malacostraca</taxon>
        <taxon>Eumalacostraca</taxon>
        <taxon>Eucarida</taxon>
        <taxon>Decapoda</taxon>
        <taxon>Pleocyemata</taxon>
        <taxon>Anomura</taxon>
        <taxon>Galatheoidea</taxon>
        <taxon>Porcellanidae</taxon>
        <taxon>Petrolisthes</taxon>
    </lineage>
</organism>
<comment type="caution">
    <text evidence="2">The sequence shown here is derived from an EMBL/GenBank/DDBJ whole genome shotgun (WGS) entry which is preliminary data.</text>
</comment>
<sequence>MFSFIILLLVEEVEEVIEEGDDAQEIDEEDHGEEGSPAFHLEDTRFSLEDNSGSQEVFDNNTAGKFILASSFILFAC</sequence>
<reference evidence="2" key="1">
    <citation type="submission" date="2023-10" db="EMBL/GenBank/DDBJ databases">
        <title>Genome assemblies of two species of porcelain crab, Petrolisthes cinctipes and Petrolisthes manimaculis (Anomura: Porcellanidae).</title>
        <authorList>
            <person name="Angst P."/>
        </authorList>
    </citation>
    <scope>NUCLEOTIDE SEQUENCE</scope>
    <source>
        <strain evidence="2">PB745_01</strain>
        <tissue evidence="2">Gill</tissue>
    </source>
</reference>
<accession>A0AAE1F3G2</accession>
<proteinExistence type="predicted"/>
<feature type="chain" id="PRO_5042163590" evidence="1">
    <location>
        <begin position="16"/>
        <end position="77"/>
    </location>
</feature>
<gene>
    <name evidence="2" type="ORF">Pcinc_027702</name>
</gene>
<dbReference type="AlphaFoldDB" id="A0AAE1F3G2"/>
<keyword evidence="3" id="KW-1185">Reference proteome</keyword>